<reference evidence="1 2" key="1">
    <citation type="submission" date="2023-08" db="EMBL/GenBank/DDBJ databases">
        <title>The whole genome sequence of Lysobacter yananisis.</title>
        <authorList>
            <person name="Sun H."/>
        </authorList>
    </citation>
    <scope>NUCLEOTIDE SEQUENCE [LARGE SCALE GENOMIC DNA]</scope>
    <source>
        <strain evidence="1 2">SNNU513</strain>
    </source>
</reference>
<evidence type="ECO:0000313" key="2">
    <source>
        <dbReference type="Proteomes" id="UP001229313"/>
    </source>
</evidence>
<keyword evidence="2" id="KW-1185">Reference proteome</keyword>
<dbReference type="EMBL" id="CP133568">
    <property type="protein sequence ID" value="WMT01189.1"/>
    <property type="molecule type" value="Genomic_DNA"/>
</dbReference>
<organism evidence="1 2">
    <name type="scientific">Lysobacter yananisis</name>
    <dbReference type="NCBI Taxonomy" id="1003114"/>
    <lineage>
        <taxon>Bacteria</taxon>
        <taxon>Pseudomonadati</taxon>
        <taxon>Pseudomonadota</taxon>
        <taxon>Gammaproteobacteria</taxon>
        <taxon>Lysobacterales</taxon>
        <taxon>Lysobacteraceae</taxon>
        <taxon>Lysobacter</taxon>
    </lineage>
</organism>
<name>A0ABY9P2S3_9GAMM</name>
<gene>
    <name evidence="1" type="ORF">RDV84_14410</name>
</gene>
<accession>A0ABY9P2S3</accession>
<evidence type="ECO:0000313" key="1">
    <source>
        <dbReference type="EMBL" id="WMT01189.1"/>
    </source>
</evidence>
<dbReference type="RefSeq" id="WP_250449501.1">
    <property type="nucleotide sequence ID" value="NZ_CP133568.1"/>
</dbReference>
<protein>
    <submittedName>
        <fullName evidence="1">Uncharacterized protein</fullName>
    </submittedName>
</protein>
<dbReference type="Proteomes" id="UP001229313">
    <property type="component" value="Chromosome"/>
</dbReference>
<sequence length="88" mass="10251">MRTEERWRGIFTLLVYGLIGVRDLESFFPRTLAKVKNGEGIIFSPEEMRHAIEMALNSSEDLTKLEGVLHSDEDIRRYFSKVLEHLPD</sequence>
<proteinExistence type="predicted"/>